<keyword evidence="3" id="KW-1185">Reference proteome</keyword>
<feature type="compositionally biased region" description="Acidic residues" evidence="1">
    <location>
        <begin position="36"/>
        <end position="47"/>
    </location>
</feature>
<proteinExistence type="predicted"/>
<feature type="compositionally biased region" description="Basic and acidic residues" evidence="1">
    <location>
        <begin position="106"/>
        <end position="132"/>
    </location>
</feature>
<comment type="caution">
    <text evidence="2">The sequence shown here is derived from an EMBL/GenBank/DDBJ whole genome shotgun (WGS) entry which is preliminary data.</text>
</comment>
<feature type="region of interest" description="Disordered" evidence="1">
    <location>
        <begin position="62"/>
        <end position="88"/>
    </location>
</feature>
<feature type="non-terminal residue" evidence="2">
    <location>
        <position position="207"/>
    </location>
</feature>
<sequence length="207" mass="23465">MVVPMEQLEKFLTLQEEFKDLEDEDYYESWGSGVDDLTDEADPDEGDISAVEDLLEHAEHALNYKRKRQKSKKQPDQQTPEGPEVQSQLDTLHKSLLSPNLPYYVADKEMQTESDRRAAKDPRDLDKLSRSRPKDFNFSTLPAFVPDKVGEPSVCSFDIKLSSTSIPLRGGDGQDQGNKEAVGRDGERIAQLCLESEGYQVLWLNDK</sequence>
<reference evidence="2 3" key="1">
    <citation type="submission" date="2024-02" db="EMBL/GenBank/DDBJ databases">
        <authorList>
            <person name="Chen Y."/>
            <person name="Shah S."/>
            <person name="Dougan E. K."/>
            <person name="Thang M."/>
            <person name="Chan C."/>
        </authorList>
    </citation>
    <scope>NUCLEOTIDE SEQUENCE [LARGE SCALE GENOMIC DNA]</scope>
</reference>
<feature type="compositionally biased region" description="Basic residues" evidence="1">
    <location>
        <begin position="63"/>
        <end position="72"/>
    </location>
</feature>
<accession>A0ABP0LXJ4</accession>
<feature type="region of interest" description="Disordered" evidence="1">
    <location>
        <begin position="29"/>
        <end position="48"/>
    </location>
</feature>
<evidence type="ECO:0000313" key="2">
    <source>
        <dbReference type="EMBL" id="CAK9043949.1"/>
    </source>
</evidence>
<evidence type="ECO:0000256" key="1">
    <source>
        <dbReference type="SAM" id="MobiDB-lite"/>
    </source>
</evidence>
<dbReference type="EMBL" id="CAXAMM010018691">
    <property type="protein sequence ID" value="CAK9043949.1"/>
    <property type="molecule type" value="Genomic_DNA"/>
</dbReference>
<feature type="region of interest" description="Disordered" evidence="1">
    <location>
        <begin position="103"/>
        <end position="132"/>
    </location>
</feature>
<feature type="compositionally biased region" description="Polar residues" evidence="1">
    <location>
        <begin position="76"/>
        <end position="88"/>
    </location>
</feature>
<gene>
    <name evidence="2" type="ORF">SCF082_LOCUS25046</name>
</gene>
<organism evidence="2 3">
    <name type="scientific">Durusdinium trenchii</name>
    <dbReference type="NCBI Taxonomy" id="1381693"/>
    <lineage>
        <taxon>Eukaryota</taxon>
        <taxon>Sar</taxon>
        <taxon>Alveolata</taxon>
        <taxon>Dinophyceae</taxon>
        <taxon>Suessiales</taxon>
        <taxon>Symbiodiniaceae</taxon>
        <taxon>Durusdinium</taxon>
    </lineage>
</organism>
<protein>
    <submittedName>
        <fullName evidence="2">Uncharacterized protein</fullName>
    </submittedName>
</protein>
<name>A0ABP0LXJ4_9DINO</name>
<evidence type="ECO:0000313" key="3">
    <source>
        <dbReference type="Proteomes" id="UP001642464"/>
    </source>
</evidence>
<dbReference type="Proteomes" id="UP001642464">
    <property type="component" value="Unassembled WGS sequence"/>
</dbReference>